<dbReference type="GO" id="GO:0005737">
    <property type="term" value="C:cytoplasm"/>
    <property type="evidence" value="ECO:0000318"/>
    <property type="project" value="GO_Central"/>
</dbReference>
<dbReference type="InterPro" id="IPR017441">
    <property type="entry name" value="Protein_kinase_ATP_BS"/>
</dbReference>
<evidence type="ECO:0000259" key="8">
    <source>
        <dbReference type="PROSITE" id="PS50011"/>
    </source>
</evidence>
<evidence type="ECO:0000313" key="11">
    <source>
        <dbReference type="Proteomes" id="UP000015101"/>
    </source>
</evidence>
<dbReference type="HOGENOM" id="CLU_000288_25_1_1"/>
<reference evidence="9 11" key="2">
    <citation type="journal article" date="2013" name="Nature">
        <title>Insights into bilaterian evolution from three spiralian genomes.</title>
        <authorList>
            <person name="Simakov O."/>
            <person name="Marletaz F."/>
            <person name="Cho S.J."/>
            <person name="Edsinger-Gonzales E."/>
            <person name="Havlak P."/>
            <person name="Hellsten U."/>
            <person name="Kuo D.H."/>
            <person name="Larsson T."/>
            <person name="Lv J."/>
            <person name="Arendt D."/>
            <person name="Savage R."/>
            <person name="Osoegawa K."/>
            <person name="de Jong P."/>
            <person name="Grimwood J."/>
            <person name="Chapman J.A."/>
            <person name="Shapiro H."/>
            <person name="Aerts A."/>
            <person name="Otillar R.P."/>
            <person name="Terry A.Y."/>
            <person name="Boore J.L."/>
            <person name="Grigoriev I.V."/>
            <person name="Lindberg D.R."/>
            <person name="Seaver E.C."/>
            <person name="Weisblat D.A."/>
            <person name="Putnam N.H."/>
            <person name="Rokhsar D.S."/>
        </authorList>
    </citation>
    <scope>NUCLEOTIDE SEQUENCE</scope>
</reference>
<evidence type="ECO:0000256" key="6">
    <source>
        <dbReference type="PROSITE-ProRule" id="PRU10141"/>
    </source>
</evidence>
<dbReference type="Gene3D" id="1.10.510.10">
    <property type="entry name" value="Transferase(Phosphotransferase) domain 1"/>
    <property type="match status" value="1"/>
</dbReference>
<dbReference type="Gene3D" id="3.30.200.20">
    <property type="entry name" value="Phosphorylase Kinase, domain 1"/>
    <property type="match status" value="1"/>
</dbReference>
<dbReference type="SUPFAM" id="SSF56112">
    <property type="entry name" value="Protein kinase-like (PK-like)"/>
    <property type="match status" value="1"/>
</dbReference>
<dbReference type="AlphaFoldDB" id="T1EE44"/>
<evidence type="ECO:0000256" key="5">
    <source>
        <dbReference type="ARBA" id="ARBA00037982"/>
    </source>
</evidence>
<feature type="binding site" evidence="6">
    <location>
        <position position="307"/>
    </location>
    <ligand>
        <name>ATP</name>
        <dbReference type="ChEBI" id="CHEBI:30616"/>
    </ligand>
</feature>
<evidence type="ECO:0000256" key="3">
    <source>
        <dbReference type="ARBA" id="ARBA00022777"/>
    </source>
</evidence>
<dbReference type="EMBL" id="AMQM01000927">
    <property type="status" value="NOT_ANNOTATED_CDS"/>
    <property type="molecule type" value="Genomic_DNA"/>
</dbReference>
<dbReference type="InterPro" id="IPR011009">
    <property type="entry name" value="Kinase-like_dom_sf"/>
</dbReference>
<organism evidence="10 11">
    <name type="scientific">Helobdella robusta</name>
    <name type="common">Californian leech</name>
    <dbReference type="NCBI Taxonomy" id="6412"/>
    <lineage>
        <taxon>Eukaryota</taxon>
        <taxon>Metazoa</taxon>
        <taxon>Spiralia</taxon>
        <taxon>Lophotrochozoa</taxon>
        <taxon>Annelida</taxon>
        <taxon>Clitellata</taxon>
        <taxon>Hirudinea</taxon>
        <taxon>Rhynchobdellida</taxon>
        <taxon>Glossiphoniidae</taxon>
        <taxon>Helobdella</taxon>
    </lineage>
</organism>
<dbReference type="KEGG" id="hro:HELRODRAFT_106737"/>
<dbReference type="EMBL" id="KB096742">
    <property type="protein sequence ID" value="ESO02569.1"/>
    <property type="molecule type" value="Genomic_DNA"/>
</dbReference>
<dbReference type="GO" id="GO:0005634">
    <property type="term" value="C:nucleus"/>
    <property type="evidence" value="ECO:0000318"/>
    <property type="project" value="GO_Central"/>
</dbReference>
<feature type="domain" description="Protein kinase" evidence="8">
    <location>
        <begin position="278"/>
        <end position="539"/>
    </location>
</feature>
<dbReference type="Pfam" id="PF00069">
    <property type="entry name" value="Pkinase"/>
    <property type="match status" value="1"/>
</dbReference>
<evidence type="ECO:0000313" key="9">
    <source>
        <dbReference type="EMBL" id="ESO02569.1"/>
    </source>
</evidence>
<keyword evidence="4 6" id="KW-0067">ATP-binding</keyword>
<evidence type="ECO:0000313" key="10">
    <source>
        <dbReference type="EnsemblMetazoa" id="HelroP106737"/>
    </source>
</evidence>
<keyword evidence="2 6" id="KW-0547">Nucleotide-binding</keyword>
<dbReference type="FunCoup" id="T1EE44">
    <property type="interactions" value="931"/>
</dbReference>
<feature type="region of interest" description="Disordered" evidence="7">
    <location>
        <begin position="233"/>
        <end position="263"/>
    </location>
</feature>
<name>T1EE44_HELRO</name>
<dbReference type="PANTHER" id="PTHR11042:SF185">
    <property type="entry name" value="WEE1-LIKE PROTEIN KINASE"/>
    <property type="match status" value="1"/>
</dbReference>
<dbReference type="InParanoid" id="T1EE44"/>
<evidence type="ECO:0000256" key="7">
    <source>
        <dbReference type="SAM" id="MobiDB-lite"/>
    </source>
</evidence>
<dbReference type="STRING" id="6412.T1EE44"/>
<evidence type="ECO:0000256" key="4">
    <source>
        <dbReference type="ARBA" id="ARBA00022840"/>
    </source>
</evidence>
<dbReference type="PANTHER" id="PTHR11042">
    <property type="entry name" value="EUKARYOTIC TRANSLATION INITIATION FACTOR 2-ALPHA KINASE EIF2-ALPHA KINASE -RELATED"/>
    <property type="match status" value="1"/>
</dbReference>
<sequence length="539" mass="60284">MPIMSSSTVGKSARCRFADDFSRIGAPVFNLAKCLNDSMNQGEMIDYTSAVESSGENPEHHNSIIHTPCRTLNRNSMWDSGFGSPTTNFSSTKKPTTIRNRMTESDSLFFSPISYSSEQEELKKMLEKSFTNSNGNLNDFDFAPLPATPVCRNGSSSRRLLNSSNCNIQHSMKKMNINPSPYSHHDDAPDSIHTSRFYIKSHKKSKVLFSNVNSPRANVNPFAVDLKNSHLRSGTKRCREQVDSSPVNLDSSLDESNQQPQKKLALRSMNTSRFKKEFHMMSRIGDGHFGSVFQCLNRLDGCTYAIKRSNKQVVGSVFENNAINEVYAHAVLGKHPHIIGYYSSWVEQDRLFIQNEYCNGGSLSNVLRQDRLNNCVFSERQLSALLYQVSDGLSYVHSHGLVHLDLKPDNILVCYRKKQTSSFASSSPASVTATSPSSLMLFSSSLSPLPKKSDFGMVTSITSSSVNEGDCRYLPKEILQENTTDVQKADIFSLSLTVYEAGSNVEMPLNGPTWQEYRLFGLPNLRHVSEDFNDILRVS</sequence>
<gene>
    <name evidence="10" type="primary">20194846</name>
    <name evidence="9" type="ORF">HELRODRAFT_106737</name>
</gene>
<dbReference type="InterPro" id="IPR050339">
    <property type="entry name" value="CC_SR_Kinase"/>
</dbReference>
<keyword evidence="1" id="KW-0808">Transferase</keyword>
<dbReference type="EnsemblMetazoa" id="HelroT106737">
    <property type="protein sequence ID" value="HelroP106737"/>
    <property type="gene ID" value="HelroG106737"/>
</dbReference>
<dbReference type="InterPro" id="IPR000719">
    <property type="entry name" value="Prot_kinase_dom"/>
</dbReference>
<reference evidence="10" key="3">
    <citation type="submission" date="2015-06" db="UniProtKB">
        <authorList>
            <consortium name="EnsemblMetazoa"/>
        </authorList>
    </citation>
    <scope>IDENTIFICATION</scope>
</reference>
<dbReference type="OrthoDB" id="5337378at2759"/>
<dbReference type="GO" id="GO:0005524">
    <property type="term" value="F:ATP binding"/>
    <property type="evidence" value="ECO:0007669"/>
    <property type="project" value="UniProtKB-UniRule"/>
</dbReference>
<evidence type="ECO:0000256" key="1">
    <source>
        <dbReference type="ARBA" id="ARBA00022679"/>
    </source>
</evidence>
<dbReference type="GO" id="GO:0004713">
    <property type="term" value="F:protein tyrosine kinase activity"/>
    <property type="evidence" value="ECO:0000318"/>
    <property type="project" value="GO_Central"/>
</dbReference>
<dbReference type="PROSITE" id="PS00108">
    <property type="entry name" value="PROTEIN_KINASE_ST"/>
    <property type="match status" value="1"/>
</dbReference>
<dbReference type="eggNOG" id="KOG0601">
    <property type="taxonomic scope" value="Eukaryota"/>
</dbReference>
<evidence type="ECO:0000256" key="2">
    <source>
        <dbReference type="ARBA" id="ARBA00022741"/>
    </source>
</evidence>
<dbReference type="SMART" id="SM00220">
    <property type="entry name" value="S_TKc"/>
    <property type="match status" value="1"/>
</dbReference>
<reference evidence="11" key="1">
    <citation type="submission" date="2012-12" db="EMBL/GenBank/DDBJ databases">
        <authorList>
            <person name="Hellsten U."/>
            <person name="Grimwood J."/>
            <person name="Chapman J.A."/>
            <person name="Shapiro H."/>
            <person name="Aerts A."/>
            <person name="Otillar R.P."/>
            <person name="Terry A.Y."/>
            <person name="Boore J.L."/>
            <person name="Simakov O."/>
            <person name="Marletaz F."/>
            <person name="Cho S.-J."/>
            <person name="Edsinger-Gonzales E."/>
            <person name="Havlak P."/>
            <person name="Kuo D.-H."/>
            <person name="Larsson T."/>
            <person name="Lv J."/>
            <person name="Arendt D."/>
            <person name="Savage R."/>
            <person name="Osoegawa K."/>
            <person name="de Jong P."/>
            <person name="Lindberg D.R."/>
            <person name="Seaver E.C."/>
            <person name="Weisblat D.A."/>
            <person name="Putnam N.H."/>
            <person name="Grigoriev I.V."/>
            <person name="Rokhsar D.S."/>
        </authorList>
    </citation>
    <scope>NUCLEOTIDE SEQUENCE</scope>
</reference>
<dbReference type="GeneID" id="20194846"/>
<dbReference type="InterPro" id="IPR008271">
    <property type="entry name" value="Ser/Thr_kinase_AS"/>
</dbReference>
<dbReference type="RefSeq" id="XP_009019977.1">
    <property type="nucleotide sequence ID" value="XM_009021729.1"/>
</dbReference>
<comment type="similarity">
    <text evidence="5">Belongs to the protein kinase superfamily. Ser/Thr protein kinase family. GCN2 subfamily.</text>
</comment>
<dbReference type="CTD" id="20194846"/>
<feature type="compositionally biased region" description="Polar residues" evidence="7">
    <location>
        <begin position="243"/>
        <end position="261"/>
    </location>
</feature>
<keyword evidence="3" id="KW-0418">Kinase</keyword>
<accession>T1EE44</accession>
<dbReference type="PROSITE" id="PS00107">
    <property type="entry name" value="PROTEIN_KINASE_ATP"/>
    <property type="match status" value="1"/>
</dbReference>
<keyword evidence="11" id="KW-1185">Reference proteome</keyword>
<proteinExistence type="inferred from homology"/>
<dbReference type="PROSITE" id="PS50011">
    <property type="entry name" value="PROTEIN_KINASE_DOM"/>
    <property type="match status" value="1"/>
</dbReference>
<dbReference type="Proteomes" id="UP000015101">
    <property type="component" value="Unassembled WGS sequence"/>
</dbReference>
<protein>
    <recommendedName>
        <fullName evidence="8">Protein kinase domain-containing protein</fullName>
    </recommendedName>
</protein>